<dbReference type="AlphaFoldDB" id="A0A2H6KGF1"/>
<feature type="coiled-coil region" evidence="1">
    <location>
        <begin position="386"/>
        <end position="413"/>
    </location>
</feature>
<dbReference type="RefSeq" id="XP_028868300.1">
    <property type="nucleotide sequence ID" value="XM_029012467.1"/>
</dbReference>
<name>A0A2H6KGF1_9APIC</name>
<comment type="caution">
    <text evidence="2">The sequence shown here is derived from an EMBL/GenBank/DDBJ whole genome shotgun (WGS) entry which is preliminary data.</text>
</comment>
<organism evidence="2 3">
    <name type="scientific">Babesia ovata</name>
    <dbReference type="NCBI Taxonomy" id="189622"/>
    <lineage>
        <taxon>Eukaryota</taxon>
        <taxon>Sar</taxon>
        <taxon>Alveolata</taxon>
        <taxon>Apicomplexa</taxon>
        <taxon>Aconoidasida</taxon>
        <taxon>Piroplasmida</taxon>
        <taxon>Babesiidae</taxon>
        <taxon>Babesia</taxon>
    </lineage>
</organism>
<dbReference type="VEuPathDB" id="PiroplasmaDB:BOVATA_035500"/>
<dbReference type="Proteomes" id="UP000236319">
    <property type="component" value="Unassembled WGS sequence"/>
</dbReference>
<protein>
    <submittedName>
        <fullName evidence="2">Extracellular matrix-binding ebh, putative</fullName>
    </submittedName>
</protein>
<dbReference type="OrthoDB" id="425925at2759"/>
<gene>
    <name evidence="2" type="ORF">BOVATA_035500</name>
</gene>
<evidence type="ECO:0000313" key="2">
    <source>
        <dbReference type="EMBL" id="GBE62057.1"/>
    </source>
</evidence>
<proteinExistence type="predicted"/>
<dbReference type="GeneID" id="39875827"/>
<keyword evidence="1" id="KW-0175">Coiled coil</keyword>
<accession>A0A2H6KGF1</accession>
<keyword evidence="3" id="KW-1185">Reference proteome</keyword>
<reference evidence="2 3" key="1">
    <citation type="journal article" date="2017" name="BMC Genomics">
        <title>Whole-genome assembly of Babesia ovata and comparative genomics between closely related pathogens.</title>
        <authorList>
            <person name="Yamagishi J."/>
            <person name="Asada M."/>
            <person name="Hakimi H."/>
            <person name="Tanaka T.Q."/>
            <person name="Sugimoto C."/>
            <person name="Kawazu S."/>
        </authorList>
    </citation>
    <scope>NUCLEOTIDE SEQUENCE [LARGE SCALE GENOMIC DNA]</scope>
    <source>
        <strain evidence="2 3">Miyake</strain>
    </source>
</reference>
<sequence length="669" mass="72467">MGKVKQGVVFIDTDLKMDLKGVKTAIQAGIKEVIEILGVLSLDQKVKSDLGALKQRISGLATGVDNDKAGGSSIVGTHLHDLDEAKSTFNQKIQPIQQETGKLQQNFDNHIQSPLNSAVSAVDKAIGTLGGKFDLTSGKDKFENILNKIKGEVAAIKGDGRQKKGLDGIVAKVKDLAEHFVDDRKPNHSFKARVEGWLEGIIGNGKTERDKNHKPGFKAVNSWLVLNNGRVGRNGDDLKVQVKNKIRDEIGTQINAAQTEMDKARDKIDGNGITDNLKAIKGACDKFVDALDGELTKDKNGALATRVIQGIQSHLRPNNTDNFTTAVKHALVALCTAVKTVADELNSLGIGKFGDILDKIKPTVDGLYKALNEATHKSTDPKESPAKAVDKRLEDVKEKVSTLEKDFKSVKLELQTQVEQLPGAVKDFNDVAEAQIREAAKTAIGEAADQIEMDKSGIKVDTVMPIFNSQFTTIKDPDRGLQKQLNDEVDTHIGQDDQSGGPTGKVTLSVLFEKYIKHVVPGKVSDPNGLKGQDSEGLLPGAIGNIKTVGLAALKIIEPNGGAGQNKINTNTFTGPFDEITKQLEEIRKLVDRDGGDDDHKGVMKLLKKLKNGLEIEKLSDVAGKRLQAIYDEINRLQEQTFGKKPDEIQGAVTAIKTGLKELRGKLQD</sequence>
<evidence type="ECO:0000313" key="3">
    <source>
        <dbReference type="Proteomes" id="UP000236319"/>
    </source>
</evidence>
<dbReference type="EMBL" id="BDSA01000004">
    <property type="protein sequence ID" value="GBE62057.1"/>
    <property type="molecule type" value="Genomic_DNA"/>
</dbReference>
<evidence type="ECO:0000256" key="1">
    <source>
        <dbReference type="SAM" id="Coils"/>
    </source>
</evidence>